<keyword evidence="2 3" id="KW-0732">Signal</keyword>
<protein>
    <recommendedName>
        <fullName evidence="4">Leucine-binding protein domain-containing protein</fullName>
    </recommendedName>
</protein>
<dbReference type="CDD" id="cd19979">
    <property type="entry name" value="PBP1_ABC_ligand_binding-like"/>
    <property type="match status" value="1"/>
</dbReference>
<reference evidence="5 6" key="1">
    <citation type="submission" date="2018-01" db="EMBL/GenBank/DDBJ databases">
        <title>Co-occurrence of chitin degradation, pigmentation and bioactivity in marine Pseudoalteromonas.</title>
        <authorList>
            <person name="Paulsen S."/>
            <person name="Gram L."/>
            <person name="Machado H."/>
        </authorList>
    </citation>
    <scope>NUCLEOTIDE SEQUENCE [LARGE SCALE GENOMIC DNA]</scope>
    <source>
        <strain evidence="5 6">S3663</strain>
    </source>
</reference>
<name>A0A5R9Q1E3_9GAMM</name>
<evidence type="ECO:0000259" key="4">
    <source>
        <dbReference type="Pfam" id="PF13458"/>
    </source>
</evidence>
<sequence>MKAIQYCFIICFFAYSSSNWAQLGHQFNIYHDSDYSNHFASANAIKMGFMSALESEKSRLENVEFNFLEMDHRGNSNRSLLHMKKFLKDPKALFILGGLHSPPYIKNRTFINKEEILLLVPWAAGGPITRYEHGTNWVFRLSVDDTKAGYRIIQFAKEARSCEQPHLLLENTPWGKSNERTMQDALGKNKAEVTWFNWNTRLKKSKLILREIIKSGSDCIVFVGNAIEGKYFTQAMAEIDKTLQKPIISHWGITGGNFFNNTKQYLSQGIELNFIQSCFSFEDLPHSDSVKKAIMSATRLFKNDFDIKTLQAPAGFVHGYDLGLLFVQAMTQIEATKNIASTRESLRHSLENLNSTVDGLIKVYSRPFSNKGEDSHEALGLEDLCMAKYKDNGSISIIKNKG</sequence>
<evidence type="ECO:0000256" key="2">
    <source>
        <dbReference type="ARBA" id="ARBA00022729"/>
    </source>
</evidence>
<dbReference type="EMBL" id="PPSW01000022">
    <property type="protein sequence ID" value="TLX46442.1"/>
    <property type="molecule type" value="Genomic_DNA"/>
</dbReference>
<feature type="chain" id="PRO_5024314798" description="Leucine-binding protein domain-containing protein" evidence="3">
    <location>
        <begin position="22"/>
        <end position="402"/>
    </location>
</feature>
<dbReference type="AlphaFoldDB" id="A0A5R9Q1E3"/>
<gene>
    <name evidence="5" type="ORF">C1E24_13835</name>
</gene>
<feature type="signal peptide" evidence="3">
    <location>
        <begin position="1"/>
        <end position="21"/>
    </location>
</feature>
<evidence type="ECO:0000313" key="6">
    <source>
        <dbReference type="Proteomes" id="UP000309186"/>
    </source>
</evidence>
<accession>A0A5R9Q1E3</accession>
<comment type="similarity">
    <text evidence="1">Belongs to the leucine-binding protein family.</text>
</comment>
<evidence type="ECO:0000256" key="1">
    <source>
        <dbReference type="ARBA" id="ARBA00010062"/>
    </source>
</evidence>
<evidence type="ECO:0000313" key="5">
    <source>
        <dbReference type="EMBL" id="TLX46442.1"/>
    </source>
</evidence>
<dbReference type="Pfam" id="PF13458">
    <property type="entry name" value="Peripla_BP_6"/>
    <property type="match status" value="1"/>
</dbReference>
<dbReference type="InterPro" id="IPR028082">
    <property type="entry name" value="Peripla_BP_I"/>
</dbReference>
<proteinExistence type="inferred from homology"/>
<dbReference type="PANTHER" id="PTHR30483">
    <property type="entry name" value="LEUCINE-SPECIFIC-BINDING PROTEIN"/>
    <property type="match status" value="1"/>
</dbReference>
<dbReference type="InterPro" id="IPR028081">
    <property type="entry name" value="Leu-bd"/>
</dbReference>
<dbReference type="Proteomes" id="UP000309186">
    <property type="component" value="Unassembled WGS sequence"/>
</dbReference>
<dbReference type="Gene3D" id="3.40.50.2300">
    <property type="match status" value="2"/>
</dbReference>
<evidence type="ECO:0000256" key="3">
    <source>
        <dbReference type="SAM" id="SignalP"/>
    </source>
</evidence>
<dbReference type="OrthoDB" id="9147078at2"/>
<dbReference type="PANTHER" id="PTHR30483:SF6">
    <property type="entry name" value="PERIPLASMIC BINDING PROTEIN OF ABC TRANSPORTER FOR NATURAL AMINO ACIDS"/>
    <property type="match status" value="1"/>
</dbReference>
<dbReference type="InterPro" id="IPR051010">
    <property type="entry name" value="BCAA_transport"/>
</dbReference>
<comment type="caution">
    <text evidence="5">The sequence shown here is derived from an EMBL/GenBank/DDBJ whole genome shotgun (WGS) entry which is preliminary data.</text>
</comment>
<dbReference type="RefSeq" id="WP_138482376.1">
    <property type="nucleotide sequence ID" value="NZ_PPSW01000022.1"/>
</dbReference>
<organism evidence="5 6">
    <name type="scientific">Pseudoalteromonas phenolica</name>
    <dbReference type="NCBI Taxonomy" id="161398"/>
    <lineage>
        <taxon>Bacteria</taxon>
        <taxon>Pseudomonadati</taxon>
        <taxon>Pseudomonadota</taxon>
        <taxon>Gammaproteobacteria</taxon>
        <taxon>Alteromonadales</taxon>
        <taxon>Pseudoalteromonadaceae</taxon>
        <taxon>Pseudoalteromonas</taxon>
    </lineage>
</organism>
<feature type="domain" description="Leucine-binding protein" evidence="4">
    <location>
        <begin position="42"/>
        <end position="358"/>
    </location>
</feature>
<dbReference type="SUPFAM" id="SSF53822">
    <property type="entry name" value="Periplasmic binding protein-like I"/>
    <property type="match status" value="1"/>
</dbReference>